<dbReference type="SUPFAM" id="SSF54373">
    <property type="entry name" value="FAD-linked reductases, C-terminal domain"/>
    <property type="match status" value="1"/>
</dbReference>
<dbReference type="InterPro" id="IPR036188">
    <property type="entry name" value="FAD/NAD-bd_sf"/>
</dbReference>
<dbReference type="RefSeq" id="WP_338731558.1">
    <property type="nucleotide sequence ID" value="NZ_CP136924.1"/>
</dbReference>
<proteinExistence type="predicted"/>
<dbReference type="EMBL" id="CP136924">
    <property type="protein sequence ID" value="WXA02308.1"/>
    <property type="molecule type" value="Genomic_DNA"/>
</dbReference>
<dbReference type="Gene3D" id="3.30.9.10">
    <property type="entry name" value="D-Amino Acid Oxidase, subunit A, domain 2"/>
    <property type="match status" value="1"/>
</dbReference>
<gene>
    <name evidence="3" type="ORF">R3L15_10410</name>
    <name evidence="2" type="ORF">R3L16_11180</name>
</gene>
<protein>
    <submittedName>
        <fullName evidence="3">FAD-dependent oxidoreductase</fullName>
    </submittedName>
</protein>
<dbReference type="Gene3D" id="3.50.50.60">
    <property type="entry name" value="FAD/NAD(P)-binding domain"/>
    <property type="match status" value="1"/>
</dbReference>
<name>A0AAU6P594_9FLAO</name>
<dbReference type="KEGG" id="mcaa:R3L15_10410"/>
<keyword evidence="4" id="KW-1185">Reference proteome</keyword>
<dbReference type="GO" id="GO:0005737">
    <property type="term" value="C:cytoplasm"/>
    <property type="evidence" value="ECO:0007669"/>
    <property type="project" value="TreeGrafter"/>
</dbReference>
<dbReference type="EMBL" id="CP136925">
    <property type="protein sequence ID" value="WXA12531.1"/>
    <property type="molecule type" value="Genomic_DNA"/>
</dbReference>
<feature type="domain" description="FAD dependent oxidoreductase" evidence="1">
    <location>
        <begin position="4"/>
        <end position="324"/>
    </location>
</feature>
<evidence type="ECO:0000259" key="1">
    <source>
        <dbReference type="Pfam" id="PF01266"/>
    </source>
</evidence>
<evidence type="ECO:0000313" key="4">
    <source>
        <dbReference type="Proteomes" id="UP001368318"/>
    </source>
</evidence>
<reference evidence="3 4" key="1">
    <citation type="submission" date="2023-10" db="EMBL/GenBank/DDBJ databases">
        <title>Culture-based analysis of two novel bacteria associated with mangrove crab gills.</title>
        <authorList>
            <person name="Yang X."/>
            <person name="Garuglieri E."/>
            <person name="Van Goethem M.W."/>
            <person name="Fusi M."/>
            <person name="Marasco R."/>
            <person name="Daffonchio D.G."/>
        </authorList>
    </citation>
    <scope>NUCLEOTIDE SEQUENCE</scope>
    <source>
        <strain evidence="3">UG2-1</strain>
        <strain evidence="2">UG2-2</strain>
        <strain evidence="4">UG2_2</strain>
    </source>
</reference>
<dbReference type="InterPro" id="IPR006076">
    <property type="entry name" value="FAD-dep_OxRdtase"/>
</dbReference>
<dbReference type="Pfam" id="PF01266">
    <property type="entry name" value="DAO"/>
    <property type="match status" value="1"/>
</dbReference>
<dbReference type="Proteomes" id="UP001368318">
    <property type="component" value="Chromosome"/>
</dbReference>
<evidence type="ECO:0000313" key="3">
    <source>
        <dbReference type="EMBL" id="WXA12531.1"/>
    </source>
</evidence>
<dbReference type="PANTHER" id="PTHR13847">
    <property type="entry name" value="SARCOSINE DEHYDROGENASE-RELATED"/>
    <property type="match status" value="1"/>
</dbReference>
<dbReference type="SUPFAM" id="SSF51971">
    <property type="entry name" value="Nucleotide-binding domain"/>
    <property type="match status" value="1"/>
</dbReference>
<organism evidence="3">
    <name type="scientific">Mangrovimonas cancribranchiae</name>
    <dbReference type="NCBI Taxonomy" id="3080055"/>
    <lineage>
        <taxon>Bacteria</taxon>
        <taxon>Pseudomonadati</taxon>
        <taxon>Bacteroidota</taxon>
        <taxon>Flavobacteriia</taxon>
        <taxon>Flavobacteriales</taxon>
        <taxon>Flavobacteriaceae</taxon>
        <taxon>Mangrovimonas</taxon>
    </lineage>
</organism>
<accession>A0AAU6P594</accession>
<dbReference type="AlphaFoldDB" id="A0AAU6P594"/>
<evidence type="ECO:0000313" key="2">
    <source>
        <dbReference type="EMBL" id="WXA02308.1"/>
    </source>
</evidence>
<sequence>MKVDYIIVGQGLAGVNFCHLLLKQNKSFVVFDDNSQQSSTVAGGLYNPVVLKRFTPVWKSDKQLELVNRVYNDLEAYLETTLDYKLPVKRLFNSVEEQNNWFVAADKYGLQKYLSPKICSNNNVAVPAPYGLGEVLHTGRIDTEHLLVTFKNKLESTYINESFNYDDLIIKEDYVIYKDIQAKSIVFCEGFGLKKNPYFNYLPLNGTKGELLTIHAPDLKIDFVLKSSAFLIPLGDDYYTVGATYNWTDKTNKPSEEGKKELLDKLNTFIQCDFKVVNQKAGIRPTVKDRRPLVGQHPKYNNLYVLNGLGTRGVMIAPYVAQQLYNLIEKDVNLEEEINVTRFSS</sequence>